<feature type="non-terminal residue" evidence="8">
    <location>
        <position position="1"/>
    </location>
</feature>
<accession>A0A8J5ZVH0</accession>
<evidence type="ECO:0000256" key="2">
    <source>
        <dbReference type="ARBA" id="ARBA00009636"/>
    </source>
</evidence>
<name>A0A8J5ZVH0_GALPY</name>
<organism evidence="8 9">
    <name type="scientific">Galemys pyrenaicus</name>
    <name type="common">Iberian desman</name>
    <name type="synonym">Pyrenean desman</name>
    <dbReference type="NCBI Taxonomy" id="202257"/>
    <lineage>
        <taxon>Eukaryota</taxon>
        <taxon>Metazoa</taxon>
        <taxon>Chordata</taxon>
        <taxon>Craniata</taxon>
        <taxon>Vertebrata</taxon>
        <taxon>Euteleostomi</taxon>
        <taxon>Mammalia</taxon>
        <taxon>Eutheria</taxon>
        <taxon>Laurasiatheria</taxon>
        <taxon>Eulipotyphla</taxon>
        <taxon>Talpidae</taxon>
        <taxon>Galemys</taxon>
    </lineage>
</organism>
<dbReference type="GO" id="GO:0005525">
    <property type="term" value="F:GTP binding"/>
    <property type="evidence" value="ECO:0007669"/>
    <property type="project" value="UniProtKB-KW"/>
</dbReference>
<reference evidence="8" key="1">
    <citation type="journal article" date="2021" name="Evol. Appl.">
        <title>The genome of the Pyrenean desman and the effects of bottlenecks and inbreeding on the genomic landscape of an endangered species.</title>
        <authorList>
            <person name="Escoda L."/>
            <person name="Castresana J."/>
        </authorList>
    </citation>
    <scope>NUCLEOTIDE SEQUENCE</scope>
    <source>
        <strain evidence="8">IBE-C5619</strain>
    </source>
</reference>
<dbReference type="InterPro" id="IPR000217">
    <property type="entry name" value="Tubulin"/>
</dbReference>
<keyword evidence="4" id="KW-0493">Microtubule</keyword>
<evidence type="ECO:0000313" key="9">
    <source>
        <dbReference type="Proteomes" id="UP000700334"/>
    </source>
</evidence>
<keyword evidence="3" id="KW-0963">Cytoplasm</keyword>
<dbReference type="GO" id="GO:0005737">
    <property type="term" value="C:cytoplasm"/>
    <property type="evidence" value="ECO:0007669"/>
    <property type="project" value="UniProtKB-SubCell"/>
</dbReference>
<keyword evidence="5" id="KW-0547">Nucleotide-binding</keyword>
<dbReference type="EMBL" id="JAGFMF010012021">
    <property type="protein sequence ID" value="KAG8508498.1"/>
    <property type="molecule type" value="Genomic_DNA"/>
</dbReference>
<sequence length="302" mass="32964">MRKWAHLSWDTGLNGQRHEAARTAGIDQQNCEDRPTSLTAAPASSSSRSSREAAIYESISNSVGQAGVQTDNTFWELYCLAPSIMPNDRMPSKHEPRAVFADLEPRATDKIHIAPTNSFPISEPGKLHPVTSRRRYTTGKEITDLTYKSILPTHTNLEHSASMVDSDAMAGVPWPGSVKLCPSSLLASDLDVVQTKCQTNLVPHVCIHFLLITYAPVTSTEKTCHKQFSVAEVTKVPSGPFNLLIGALWLQNWYQLPAFHNGPGGDLGKYTNNTTAILLKPGLASTMSLISCMSSVILFTSK</sequence>
<dbReference type="Gene3D" id="3.40.50.1440">
    <property type="entry name" value="Tubulin/FtsZ, GTPase domain"/>
    <property type="match status" value="2"/>
</dbReference>
<dbReference type="GO" id="GO:0005874">
    <property type="term" value="C:microtubule"/>
    <property type="evidence" value="ECO:0007669"/>
    <property type="project" value="UniProtKB-KW"/>
</dbReference>
<dbReference type="AlphaFoldDB" id="A0A8J5ZVH0"/>
<dbReference type="SUPFAM" id="SSF52490">
    <property type="entry name" value="Tubulin nucleotide-binding domain-like"/>
    <property type="match status" value="1"/>
</dbReference>
<feature type="region of interest" description="Disordered" evidence="7">
    <location>
        <begin position="15"/>
        <end position="49"/>
    </location>
</feature>
<evidence type="ECO:0000256" key="3">
    <source>
        <dbReference type="ARBA" id="ARBA00022490"/>
    </source>
</evidence>
<evidence type="ECO:0000313" key="8">
    <source>
        <dbReference type="EMBL" id="KAG8508498.1"/>
    </source>
</evidence>
<dbReference type="PANTHER" id="PTHR11588">
    <property type="entry name" value="TUBULIN"/>
    <property type="match status" value="1"/>
</dbReference>
<dbReference type="SUPFAM" id="SSF55307">
    <property type="entry name" value="Tubulin C-terminal domain-like"/>
    <property type="match status" value="1"/>
</dbReference>
<dbReference type="InterPro" id="IPR008280">
    <property type="entry name" value="Tub_FtsZ_C"/>
</dbReference>
<proteinExistence type="inferred from homology"/>
<evidence type="ECO:0000256" key="7">
    <source>
        <dbReference type="SAM" id="MobiDB-lite"/>
    </source>
</evidence>
<comment type="similarity">
    <text evidence="2">Belongs to the tubulin family.</text>
</comment>
<gene>
    <name evidence="8" type="ORF">J0S82_013359</name>
</gene>
<evidence type="ECO:0000256" key="4">
    <source>
        <dbReference type="ARBA" id="ARBA00022701"/>
    </source>
</evidence>
<comment type="subcellular location">
    <subcellularLocation>
        <location evidence="1">Cytoplasm</location>
    </subcellularLocation>
</comment>
<keyword evidence="6" id="KW-0342">GTP-binding</keyword>
<feature type="compositionally biased region" description="Low complexity" evidence="7">
    <location>
        <begin position="36"/>
        <end position="48"/>
    </location>
</feature>
<keyword evidence="9" id="KW-1185">Reference proteome</keyword>
<dbReference type="Proteomes" id="UP000700334">
    <property type="component" value="Unassembled WGS sequence"/>
</dbReference>
<evidence type="ECO:0000256" key="5">
    <source>
        <dbReference type="ARBA" id="ARBA00022741"/>
    </source>
</evidence>
<protein>
    <submittedName>
        <fullName evidence="8">Tubulin alpha-3 chain</fullName>
    </submittedName>
</protein>
<dbReference type="InterPro" id="IPR036525">
    <property type="entry name" value="Tubulin/FtsZ_GTPase_sf"/>
</dbReference>
<evidence type="ECO:0000256" key="1">
    <source>
        <dbReference type="ARBA" id="ARBA00004496"/>
    </source>
</evidence>
<comment type="caution">
    <text evidence="8">The sequence shown here is derived from an EMBL/GenBank/DDBJ whole genome shotgun (WGS) entry which is preliminary data.</text>
</comment>
<dbReference type="GO" id="GO:0007017">
    <property type="term" value="P:microtubule-based process"/>
    <property type="evidence" value="ECO:0007669"/>
    <property type="project" value="InterPro"/>
</dbReference>
<evidence type="ECO:0000256" key="6">
    <source>
        <dbReference type="ARBA" id="ARBA00023134"/>
    </source>
</evidence>